<protein>
    <submittedName>
        <fullName evidence="1">Uncharacterized protein</fullName>
    </submittedName>
</protein>
<sequence>MENGYYLIAGGTPRLDGLGVVPAAVQPAFLEEINQVDEQLFADAASEAGGVPTHNTRLTTSQ</sequence>
<dbReference type="AlphaFoldDB" id="A0A653BZV9"/>
<name>A0A653BZV9_CALMS</name>
<accession>A0A653BZV9</accession>
<evidence type="ECO:0000313" key="1">
    <source>
        <dbReference type="EMBL" id="VEN40761.1"/>
    </source>
</evidence>
<gene>
    <name evidence="1" type="ORF">CALMAC_LOCUS4824</name>
</gene>
<keyword evidence="2" id="KW-1185">Reference proteome</keyword>
<dbReference type="EMBL" id="CAACVG010006650">
    <property type="protein sequence ID" value="VEN40761.1"/>
    <property type="molecule type" value="Genomic_DNA"/>
</dbReference>
<proteinExistence type="predicted"/>
<organism evidence="1 2">
    <name type="scientific">Callosobruchus maculatus</name>
    <name type="common">Southern cowpea weevil</name>
    <name type="synonym">Pulse bruchid</name>
    <dbReference type="NCBI Taxonomy" id="64391"/>
    <lineage>
        <taxon>Eukaryota</taxon>
        <taxon>Metazoa</taxon>
        <taxon>Ecdysozoa</taxon>
        <taxon>Arthropoda</taxon>
        <taxon>Hexapoda</taxon>
        <taxon>Insecta</taxon>
        <taxon>Pterygota</taxon>
        <taxon>Neoptera</taxon>
        <taxon>Endopterygota</taxon>
        <taxon>Coleoptera</taxon>
        <taxon>Polyphaga</taxon>
        <taxon>Cucujiformia</taxon>
        <taxon>Chrysomeloidea</taxon>
        <taxon>Chrysomelidae</taxon>
        <taxon>Bruchinae</taxon>
        <taxon>Bruchini</taxon>
        <taxon>Callosobruchus</taxon>
    </lineage>
</organism>
<reference evidence="1 2" key="1">
    <citation type="submission" date="2019-01" db="EMBL/GenBank/DDBJ databases">
        <authorList>
            <person name="Sayadi A."/>
        </authorList>
    </citation>
    <scope>NUCLEOTIDE SEQUENCE [LARGE SCALE GENOMIC DNA]</scope>
</reference>
<dbReference type="Proteomes" id="UP000410492">
    <property type="component" value="Unassembled WGS sequence"/>
</dbReference>
<evidence type="ECO:0000313" key="2">
    <source>
        <dbReference type="Proteomes" id="UP000410492"/>
    </source>
</evidence>